<gene>
    <name evidence="1" type="ORF">UFOVP113_61</name>
    <name evidence="2" type="ORF">UFOVP225_48</name>
</gene>
<evidence type="ECO:0000313" key="1">
    <source>
        <dbReference type="EMBL" id="CAB4128625.1"/>
    </source>
</evidence>
<evidence type="ECO:0000313" key="2">
    <source>
        <dbReference type="EMBL" id="CAB5219269.1"/>
    </source>
</evidence>
<proteinExistence type="predicted"/>
<sequence length="248" mass="25674">MANVYRSKVNVGGTWYTVSATYVKVGGVWKAATGVYSKVDGAWKTAYPYPLSADTTLTNLAVNGVSVANGGTYSVSNSTTSVTISATLAAGATATGLGTVSVSYAGNPNTKNIVVTAENGTSTATYSVNISVAAPAQTSVTVYYKYCNSPQSTAFTSGSYTDTTTTSAYTACQNRYAQLGYPYTWQCGATPPADPTCTVSCTACCQDTGTYTCSIVGGQARYVYPQTDPCCGTTCANRIVYMGTTCTN</sequence>
<dbReference type="EMBL" id="LR796231">
    <property type="protein sequence ID" value="CAB4128625.1"/>
    <property type="molecule type" value="Genomic_DNA"/>
</dbReference>
<dbReference type="EMBL" id="LR798275">
    <property type="protein sequence ID" value="CAB5219269.1"/>
    <property type="molecule type" value="Genomic_DNA"/>
</dbReference>
<accession>A0A6J5L458</accession>
<organism evidence="1">
    <name type="scientific">uncultured Caudovirales phage</name>
    <dbReference type="NCBI Taxonomy" id="2100421"/>
    <lineage>
        <taxon>Viruses</taxon>
        <taxon>Duplodnaviria</taxon>
        <taxon>Heunggongvirae</taxon>
        <taxon>Uroviricota</taxon>
        <taxon>Caudoviricetes</taxon>
        <taxon>Peduoviridae</taxon>
        <taxon>Maltschvirus</taxon>
        <taxon>Maltschvirus maltsch</taxon>
    </lineage>
</organism>
<name>A0A6J5L458_9CAUD</name>
<reference evidence="1" key="1">
    <citation type="submission" date="2020-04" db="EMBL/GenBank/DDBJ databases">
        <authorList>
            <person name="Chiriac C."/>
            <person name="Salcher M."/>
            <person name="Ghai R."/>
            <person name="Kavagutti S V."/>
        </authorList>
    </citation>
    <scope>NUCLEOTIDE SEQUENCE</scope>
</reference>
<protein>
    <submittedName>
        <fullName evidence="1">Uncharacterized protein</fullName>
    </submittedName>
</protein>